<reference evidence="3" key="1">
    <citation type="submission" date="2023-01" db="EMBL/GenBank/DDBJ databases">
        <title>The growth and conidiation of Purpureocillium lavendulum are regulated by nitrogen source and histone H3K14 acetylation.</title>
        <authorList>
            <person name="Tang P."/>
            <person name="Han J."/>
            <person name="Zhang C."/>
            <person name="Tang P."/>
            <person name="Qi F."/>
            <person name="Zhang K."/>
            <person name="Liang L."/>
        </authorList>
    </citation>
    <scope>NUCLEOTIDE SEQUENCE</scope>
    <source>
        <strain evidence="3">YMF1.00683</strain>
    </source>
</reference>
<dbReference type="EMBL" id="JAQHRD010000003">
    <property type="protein sequence ID" value="KAJ6442584.1"/>
    <property type="molecule type" value="Genomic_DNA"/>
</dbReference>
<comment type="caution">
    <text evidence="3">The sequence shown here is derived from an EMBL/GenBank/DDBJ whole genome shotgun (WGS) entry which is preliminary data.</text>
</comment>
<keyword evidence="3" id="KW-0675">Receptor</keyword>
<feature type="compositionally biased region" description="Pro residues" evidence="1">
    <location>
        <begin position="283"/>
        <end position="294"/>
    </location>
</feature>
<feature type="transmembrane region" description="Helical" evidence="2">
    <location>
        <begin position="73"/>
        <end position="95"/>
    </location>
</feature>
<feature type="compositionally biased region" description="Low complexity" evidence="1">
    <location>
        <begin position="196"/>
        <end position="233"/>
    </location>
</feature>
<feature type="region of interest" description="Disordered" evidence="1">
    <location>
        <begin position="180"/>
        <end position="294"/>
    </location>
</feature>
<protein>
    <submittedName>
        <fullName evidence="3">G-protein coupled receptor protein</fullName>
    </submittedName>
</protein>
<gene>
    <name evidence="3" type="ORF">O9K51_03759</name>
</gene>
<dbReference type="AlphaFoldDB" id="A0AB34FT81"/>
<dbReference type="Proteomes" id="UP001163105">
    <property type="component" value="Unassembled WGS sequence"/>
</dbReference>
<evidence type="ECO:0000256" key="2">
    <source>
        <dbReference type="SAM" id="Phobius"/>
    </source>
</evidence>
<feature type="compositionally biased region" description="Low complexity" evidence="1">
    <location>
        <begin position="265"/>
        <end position="277"/>
    </location>
</feature>
<dbReference type="PANTHER" id="PTHR37451:SF4">
    <property type="entry name" value="MARVEL DOMAIN-CONTAINING PROTEIN"/>
    <property type="match status" value="1"/>
</dbReference>
<feature type="transmembrane region" description="Helical" evidence="2">
    <location>
        <begin position="42"/>
        <end position="61"/>
    </location>
</feature>
<accession>A0AB34FT81</accession>
<keyword evidence="2" id="KW-0812">Transmembrane</keyword>
<keyword evidence="2" id="KW-1133">Transmembrane helix</keyword>
<name>A0AB34FT81_9HYPO</name>
<sequence>MSEHILQTPAWVFGVRIAQVLLSLIILGLSASIAHDVYLDELGLGIAVPILTWIVVAYALATEKVVGWQAAYHVLAVIVLDGFMLIIWLATWAAVAARRAAFRIPTAVGNCSDNGDVVNSKYCDLLRRDLLRRDIPVLFKKGLAEMAAIAGLGALVWLLFIATFAWTMVAFLRGRKDGRFPIGAPSSGSAEPKVESQPMVAQQQPVVAQQPVQPQPQPYQQYPPTQSPYQQQPPYAPPQTQSPPPEQYAQTYPQAYPPQQPQQPHPQQYQQPELQGQNYVPPAVSPPPQQYHQQ</sequence>
<feature type="transmembrane region" description="Helical" evidence="2">
    <location>
        <begin position="146"/>
        <end position="172"/>
    </location>
</feature>
<proteinExistence type="predicted"/>
<evidence type="ECO:0000313" key="4">
    <source>
        <dbReference type="Proteomes" id="UP001163105"/>
    </source>
</evidence>
<feature type="transmembrane region" description="Helical" evidence="2">
    <location>
        <begin position="12"/>
        <end position="30"/>
    </location>
</feature>
<organism evidence="3 4">
    <name type="scientific">Purpureocillium lavendulum</name>
    <dbReference type="NCBI Taxonomy" id="1247861"/>
    <lineage>
        <taxon>Eukaryota</taxon>
        <taxon>Fungi</taxon>
        <taxon>Dikarya</taxon>
        <taxon>Ascomycota</taxon>
        <taxon>Pezizomycotina</taxon>
        <taxon>Sordariomycetes</taxon>
        <taxon>Hypocreomycetidae</taxon>
        <taxon>Hypocreales</taxon>
        <taxon>Ophiocordycipitaceae</taxon>
        <taxon>Purpureocillium</taxon>
    </lineage>
</organism>
<evidence type="ECO:0000313" key="3">
    <source>
        <dbReference type="EMBL" id="KAJ6442584.1"/>
    </source>
</evidence>
<keyword evidence="2" id="KW-0472">Membrane</keyword>
<dbReference type="PANTHER" id="PTHR37451">
    <property type="entry name" value="MARVEL DOMAIN"/>
    <property type="match status" value="1"/>
</dbReference>
<feature type="compositionally biased region" description="Pro residues" evidence="1">
    <location>
        <begin position="234"/>
        <end position="246"/>
    </location>
</feature>
<evidence type="ECO:0000256" key="1">
    <source>
        <dbReference type="SAM" id="MobiDB-lite"/>
    </source>
</evidence>
<feature type="compositionally biased region" description="Pro residues" evidence="1">
    <location>
        <begin position="255"/>
        <end position="264"/>
    </location>
</feature>
<keyword evidence="4" id="KW-1185">Reference proteome</keyword>